<organism evidence="1 2">
    <name type="scientific">Ensete ventricosum</name>
    <name type="common">Abyssinian banana</name>
    <name type="synonym">Musa ensete</name>
    <dbReference type="NCBI Taxonomy" id="4639"/>
    <lineage>
        <taxon>Eukaryota</taxon>
        <taxon>Viridiplantae</taxon>
        <taxon>Streptophyta</taxon>
        <taxon>Embryophyta</taxon>
        <taxon>Tracheophyta</taxon>
        <taxon>Spermatophyta</taxon>
        <taxon>Magnoliopsida</taxon>
        <taxon>Liliopsida</taxon>
        <taxon>Zingiberales</taxon>
        <taxon>Musaceae</taxon>
        <taxon>Ensete</taxon>
    </lineage>
</organism>
<evidence type="ECO:0000313" key="1">
    <source>
        <dbReference type="EMBL" id="RRT64174.1"/>
    </source>
</evidence>
<name>A0A426ZJT6_ENSVE</name>
<comment type="caution">
    <text evidence="1">The sequence shown here is derived from an EMBL/GenBank/DDBJ whole genome shotgun (WGS) entry which is preliminary data.</text>
</comment>
<reference evidence="1 2" key="1">
    <citation type="journal article" date="2014" name="Agronomy (Basel)">
        <title>A Draft Genome Sequence for Ensete ventricosum, the Drought-Tolerant Tree Against Hunger.</title>
        <authorList>
            <person name="Harrison J."/>
            <person name="Moore K.A."/>
            <person name="Paszkiewicz K."/>
            <person name="Jones T."/>
            <person name="Grant M."/>
            <person name="Ambacheew D."/>
            <person name="Muzemil S."/>
            <person name="Studholme D.J."/>
        </authorList>
    </citation>
    <scope>NUCLEOTIDE SEQUENCE [LARGE SCALE GENOMIC DNA]</scope>
</reference>
<dbReference type="AlphaFoldDB" id="A0A426ZJT6"/>
<evidence type="ECO:0000313" key="2">
    <source>
        <dbReference type="Proteomes" id="UP000287651"/>
    </source>
</evidence>
<dbReference type="EMBL" id="AMZH03006298">
    <property type="protein sequence ID" value="RRT64174.1"/>
    <property type="molecule type" value="Genomic_DNA"/>
</dbReference>
<dbReference type="Proteomes" id="UP000287651">
    <property type="component" value="Unassembled WGS sequence"/>
</dbReference>
<proteinExistence type="predicted"/>
<accession>A0A426ZJT6</accession>
<gene>
    <name evidence="1" type="ORF">B296_00020874</name>
</gene>
<sequence>MSLMMRYLGSSADAMRVTSDDAFFFFAFRLFRHLYTFGWEAKAVRTHPTLLFSPVHRQYYPKLWWLGNHWKKP</sequence>
<protein>
    <submittedName>
        <fullName evidence="1">Uncharacterized protein</fullName>
    </submittedName>
</protein>